<evidence type="ECO:0000313" key="2">
    <source>
        <dbReference type="Proteomes" id="UP000770661"/>
    </source>
</evidence>
<gene>
    <name evidence="1" type="ORF">GWK47_018124</name>
</gene>
<reference evidence="1" key="1">
    <citation type="submission" date="2020-07" db="EMBL/GenBank/DDBJ databases">
        <title>The High-quality genome of the commercially important snow crab, Chionoecetes opilio.</title>
        <authorList>
            <person name="Jeong J.-H."/>
            <person name="Ryu S."/>
        </authorList>
    </citation>
    <scope>NUCLEOTIDE SEQUENCE</scope>
    <source>
        <strain evidence="1">MADBK_172401_WGS</strain>
        <tissue evidence="1">Digestive gland</tissue>
    </source>
</reference>
<accession>A0A8J5CIS5</accession>
<proteinExistence type="predicted"/>
<protein>
    <submittedName>
        <fullName evidence="1">Uncharacterized protein</fullName>
    </submittedName>
</protein>
<sequence>MGGVLFPHGLTLGRDARLVTAGASSTGCCSRAHIGWRHHGWASQHGIAATPRRKPRVPAGVGLASLWGPVRHPPHPPGAGWGDRSRASSFSFVWDASSSRVWRVSSFLVQGLGAVDRADPRLVSSAVVGPRNQRSS</sequence>
<keyword evidence="2" id="KW-1185">Reference proteome</keyword>
<organism evidence="1 2">
    <name type="scientific">Chionoecetes opilio</name>
    <name type="common">Atlantic snow crab</name>
    <name type="synonym">Cancer opilio</name>
    <dbReference type="NCBI Taxonomy" id="41210"/>
    <lineage>
        <taxon>Eukaryota</taxon>
        <taxon>Metazoa</taxon>
        <taxon>Ecdysozoa</taxon>
        <taxon>Arthropoda</taxon>
        <taxon>Crustacea</taxon>
        <taxon>Multicrustacea</taxon>
        <taxon>Malacostraca</taxon>
        <taxon>Eumalacostraca</taxon>
        <taxon>Eucarida</taxon>
        <taxon>Decapoda</taxon>
        <taxon>Pleocyemata</taxon>
        <taxon>Brachyura</taxon>
        <taxon>Eubrachyura</taxon>
        <taxon>Majoidea</taxon>
        <taxon>Majidae</taxon>
        <taxon>Chionoecetes</taxon>
    </lineage>
</organism>
<dbReference type="Proteomes" id="UP000770661">
    <property type="component" value="Unassembled WGS sequence"/>
</dbReference>
<comment type="caution">
    <text evidence="1">The sequence shown here is derived from an EMBL/GenBank/DDBJ whole genome shotgun (WGS) entry which is preliminary data.</text>
</comment>
<name>A0A8J5CIS5_CHIOP</name>
<dbReference type="EMBL" id="JACEEZ010022275">
    <property type="protein sequence ID" value="KAG0712605.1"/>
    <property type="molecule type" value="Genomic_DNA"/>
</dbReference>
<evidence type="ECO:0000313" key="1">
    <source>
        <dbReference type="EMBL" id="KAG0712605.1"/>
    </source>
</evidence>
<dbReference type="AlphaFoldDB" id="A0A8J5CIS5"/>